<feature type="compositionally biased region" description="Basic residues" evidence="1">
    <location>
        <begin position="245"/>
        <end position="265"/>
    </location>
</feature>
<organism evidence="2 3">
    <name type="scientific">Triparma laevis f. inornata</name>
    <dbReference type="NCBI Taxonomy" id="1714386"/>
    <lineage>
        <taxon>Eukaryota</taxon>
        <taxon>Sar</taxon>
        <taxon>Stramenopiles</taxon>
        <taxon>Ochrophyta</taxon>
        <taxon>Bolidophyceae</taxon>
        <taxon>Parmales</taxon>
        <taxon>Triparmaceae</taxon>
        <taxon>Triparma</taxon>
    </lineage>
</organism>
<feature type="region of interest" description="Disordered" evidence="1">
    <location>
        <begin position="241"/>
        <end position="284"/>
    </location>
</feature>
<comment type="caution">
    <text evidence="2">The sequence shown here is derived from an EMBL/GenBank/DDBJ whole genome shotgun (WGS) entry which is preliminary data.</text>
</comment>
<evidence type="ECO:0000313" key="2">
    <source>
        <dbReference type="EMBL" id="GMH67724.1"/>
    </source>
</evidence>
<gene>
    <name evidence="2" type="ORF">TL16_g04754</name>
</gene>
<evidence type="ECO:0000256" key="1">
    <source>
        <dbReference type="SAM" id="MobiDB-lite"/>
    </source>
</evidence>
<feature type="compositionally biased region" description="Basic residues" evidence="1">
    <location>
        <begin position="146"/>
        <end position="158"/>
    </location>
</feature>
<name>A0A9W7A8Y4_9STRA</name>
<reference evidence="3" key="1">
    <citation type="journal article" date="2023" name="Commun. Biol.">
        <title>Genome analysis of Parmales, the sister group of diatoms, reveals the evolutionary specialization of diatoms from phago-mixotrophs to photoautotrophs.</title>
        <authorList>
            <person name="Ban H."/>
            <person name="Sato S."/>
            <person name="Yoshikawa S."/>
            <person name="Yamada K."/>
            <person name="Nakamura Y."/>
            <person name="Ichinomiya M."/>
            <person name="Sato N."/>
            <person name="Blanc-Mathieu R."/>
            <person name="Endo H."/>
            <person name="Kuwata A."/>
            <person name="Ogata H."/>
        </authorList>
    </citation>
    <scope>NUCLEOTIDE SEQUENCE [LARGE SCALE GENOMIC DNA]</scope>
</reference>
<evidence type="ECO:0000313" key="3">
    <source>
        <dbReference type="Proteomes" id="UP001162640"/>
    </source>
</evidence>
<protein>
    <submittedName>
        <fullName evidence="2">Uncharacterized protein</fullName>
    </submittedName>
</protein>
<feature type="compositionally biased region" description="Basic and acidic residues" evidence="1">
    <location>
        <begin position="118"/>
        <end position="142"/>
    </location>
</feature>
<feature type="compositionally biased region" description="Low complexity" evidence="1">
    <location>
        <begin position="172"/>
        <end position="184"/>
    </location>
</feature>
<dbReference type="EMBL" id="BLQM01000133">
    <property type="protein sequence ID" value="GMH67724.1"/>
    <property type="molecule type" value="Genomic_DNA"/>
</dbReference>
<feature type="region of interest" description="Disordered" evidence="1">
    <location>
        <begin position="106"/>
        <end position="194"/>
    </location>
</feature>
<dbReference type="Proteomes" id="UP001162640">
    <property type="component" value="Unassembled WGS sequence"/>
</dbReference>
<sequence>MAKLRRINQGLRTGLSDATSGWRSSILLSKQMTQKCEDLEASLEKLERVVERGREERSALGAEIARLKGEGEVVLKEYEELARSKEATISELEGSKEELRVEIGGLESSNEAAQEEIVNLKEQLEELMKERDDAKEELEHMSAQRGHGHGRGGGKKAGSRSSHSPLPPSHPPNSSSSSNNNNNLPIPPLPEGNSIHASIARSIALRFESAIRERIETKSMEEVKRIELAVGKAIEGISNEETKTTTKKKKKRGTHTTKKVGKKTQKKEINATSTRLRARNSKTR</sequence>
<proteinExistence type="predicted"/>
<dbReference type="AlphaFoldDB" id="A0A9W7A8Y4"/>
<accession>A0A9W7A8Y4</accession>